<dbReference type="STRING" id="226505.SAMN05444394_2752"/>
<name>A0A1N6FV39_9BACT</name>
<evidence type="ECO:0000313" key="1">
    <source>
        <dbReference type="EMBL" id="SIN99144.1"/>
    </source>
</evidence>
<organism evidence="1 2">
    <name type="scientific">Algoriphagus halophilus</name>
    <dbReference type="NCBI Taxonomy" id="226505"/>
    <lineage>
        <taxon>Bacteria</taxon>
        <taxon>Pseudomonadati</taxon>
        <taxon>Bacteroidota</taxon>
        <taxon>Cytophagia</taxon>
        <taxon>Cytophagales</taxon>
        <taxon>Cyclobacteriaceae</taxon>
        <taxon>Algoriphagus</taxon>
    </lineage>
</organism>
<dbReference type="AlphaFoldDB" id="A0A1N6FV39"/>
<proteinExistence type="predicted"/>
<protein>
    <submittedName>
        <fullName evidence="1">Uncharacterized protein</fullName>
    </submittedName>
</protein>
<reference evidence="2" key="1">
    <citation type="submission" date="2016-11" db="EMBL/GenBank/DDBJ databases">
        <authorList>
            <person name="Varghese N."/>
            <person name="Submissions S."/>
        </authorList>
    </citation>
    <scope>NUCLEOTIDE SEQUENCE [LARGE SCALE GENOMIC DNA]</scope>
    <source>
        <strain evidence="2">DSM 15292</strain>
    </source>
</reference>
<dbReference type="EMBL" id="FSRC01000002">
    <property type="protein sequence ID" value="SIN99144.1"/>
    <property type="molecule type" value="Genomic_DNA"/>
</dbReference>
<accession>A0A1N6FV39</accession>
<keyword evidence="2" id="KW-1185">Reference proteome</keyword>
<gene>
    <name evidence="1" type="ORF">SAMN05444394_2752</name>
</gene>
<evidence type="ECO:0000313" key="2">
    <source>
        <dbReference type="Proteomes" id="UP000185221"/>
    </source>
</evidence>
<sequence>MKKSNCFLSTAKNILIFFDDFKLLEAQRPKNIHNKKFLILIGSYPIAPISR</sequence>
<dbReference type="Proteomes" id="UP000185221">
    <property type="component" value="Unassembled WGS sequence"/>
</dbReference>